<accession>A0A0F9C6Z0</accession>
<dbReference type="EMBL" id="LAZR01034564">
    <property type="protein sequence ID" value="KKL44954.1"/>
    <property type="molecule type" value="Genomic_DNA"/>
</dbReference>
<name>A0A0F9C6Z0_9ZZZZ</name>
<gene>
    <name evidence="1" type="ORF">LCGC14_2360530</name>
</gene>
<reference evidence="1" key="1">
    <citation type="journal article" date="2015" name="Nature">
        <title>Complex archaea that bridge the gap between prokaryotes and eukaryotes.</title>
        <authorList>
            <person name="Spang A."/>
            <person name="Saw J.H."/>
            <person name="Jorgensen S.L."/>
            <person name="Zaremba-Niedzwiedzka K."/>
            <person name="Martijn J."/>
            <person name="Lind A.E."/>
            <person name="van Eijk R."/>
            <person name="Schleper C."/>
            <person name="Guy L."/>
            <person name="Ettema T.J."/>
        </authorList>
    </citation>
    <scope>NUCLEOTIDE SEQUENCE</scope>
</reference>
<dbReference type="AlphaFoldDB" id="A0A0F9C6Z0"/>
<protein>
    <submittedName>
        <fullName evidence="1">Uncharacterized protein</fullName>
    </submittedName>
</protein>
<sequence length="57" mass="6704">MEAMVRGVDGLFLRLASDFVLSDIRWLRLSDGAQCLWLTFCYRDFVFLISSFYQMSL</sequence>
<comment type="caution">
    <text evidence="1">The sequence shown here is derived from an EMBL/GenBank/DDBJ whole genome shotgun (WGS) entry which is preliminary data.</text>
</comment>
<organism evidence="1">
    <name type="scientific">marine sediment metagenome</name>
    <dbReference type="NCBI Taxonomy" id="412755"/>
    <lineage>
        <taxon>unclassified sequences</taxon>
        <taxon>metagenomes</taxon>
        <taxon>ecological metagenomes</taxon>
    </lineage>
</organism>
<proteinExistence type="predicted"/>
<evidence type="ECO:0000313" key="1">
    <source>
        <dbReference type="EMBL" id="KKL44954.1"/>
    </source>
</evidence>